<dbReference type="Pfam" id="PF01530">
    <property type="entry name" value="zf-C2HC"/>
    <property type="match status" value="1"/>
</dbReference>
<feature type="compositionally biased region" description="Basic and acidic residues" evidence="15">
    <location>
        <begin position="162"/>
        <end position="174"/>
    </location>
</feature>
<name>A0A0L0BZE2_LUCCU</name>
<dbReference type="OrthoDB" id="787137at2759"/>
<evidence type="ECO:0000259" key="16">
    <source>
        <dbReference type="PROSITE" id="PS51726"/>
    </source>
</evidence>
<keyword evidence="4" id="KW-0808">Transferase</keyword>
<dbReference type="GO" id="GO:0036409">
    <property type="term" value="C:histone H3-K14 acetyltransferase complex"/>
    <property type="evidence" value="ECO:0007669"/>
    <property type="project" value="TreeGrafter"/>
</dbReference>
<feature type="domain" description="MYST-type HAT" evidence="16">
    <location>
        <begin position="577"/>
        <end position="878"/>
    </location>
</feature>
<comment type="similarity">
    <text evidence="2 14">Belongs to the MYST (SAS/MOZ) family.</text>
</comment>
<dbReference type="Gene3D" id="3.40.630.30">
    <property type="match status" value="1"/>
</dbReference>
<evidence type="ECO:0000256" key="4">
    <source>
        <dbReference type="ARBA" id="ARBA00022679"/>
    </source>
</evidence>
<dbReference type="Pfam" id="PF01853">
    <property type="entry name" value="MOZ_SAS"/>
    <property type="match status" value="2"/>
</dbReference>
<feature type="compositionally biased region" description="Low complexity" evidence="15">
    <location>
        <begin position="259"/>
        <end position="285"/>
    </location>
</feature>
<feature type="compositionally biased region" description="Low complexity" evidence="15">
    <location>
        <begin position="117"/>
        <end position="127"/>
    </location>
</feature>
<dbReference type="Gene3D" id="3.30.60.60">
    <property type="entry name" value="N-acetyl transferase-like"/>
    <property type="match status" value="1"/>
</dbReference>
<evidence type="ECO:0000256" key="10">
    <source>
        <dbReference type="ARBA" id="ARBA00023015"/>
    </source>
</evidence>
<dbReference type="SUPFAM" id="SSF55729">
    <property type="entry name" value="Acyl-CoA N-acyltransferases (Nat)"/>
    <property type="match status" value="2"/>
</dbReference>
<dbReference type="Pfam" id="PF17772">
    <property type="entry name" value="zf-MYST"/>
    <property type="match status" value="1"/>
</dbReference>
<evidence type="ECO:0000313" key="17">
    <source>
        <dbReference type="EMBL" id="KNC24614.1"/>
    </source>
</evidence>
<dbReference type="InterPro" id="IPR050603">
    <property type="entry name" value="MYST_HAT"/>
</dbReference>
<keyword evidence="7" id="KW-0862">Zinc</keyword>
<dbReference type="STRING" id="7375.A0A0L0BZE2"/>
<dbReference type="PANTHER" id="PTHR10615">
    <property type="entry name" value="HISTONE ACETYLTRANSFERASE"/>
    <property type="match status" value="1"/>
</dbReference>
<keyword evidence="11" id="KW-0804">Transcription</keyword>
<evidence type="ECO:0000256" key="7">
    <source>
        <dbReference type="ARBA" id="ARBA00022833"/>
    </source>
</evidence>
<dbReference type="GO" id="GO:0010485">
    <property type="term" value="F:histone H4 acetyltransferase activity"/>
    <property type="evidence" value="ECO:0007669"/>
    <property type="project" value="TreeGrafter"/>
</dbReference>
<dbReference type="PANTHER" id="PTHR10615:SF161">
    <property type="entry name" value="HISTONE ACETYLTRANSFERASE KAT7"/>
    <property type="match status" value="1"/>
</dbReference>
<dbReference type="InterPro" id="IPR002515">
    <property type="entry name" value="Znf_C2H2C"/>
</dbReference>
<evidence type="ECO:0000313" key="18">
    <source>
        <dbReference type="Proteomes" id="UP000037069"/>
    </source>
</evidence>
<dbReference type="AlphaFoldDB" id="A0A0L0BZE2"/>
<keyword evidence="9" id="KW-0007">Acetylation</keyword>
<dbReference type="GO" id="GO:0008270">
    <property type="term" value="F:zinc ion binding"/>
    <property type="evidence" value="ECO:0007669"/>
    <property type="project" value="UniProtKB-KW"/>
</dbReference>
<organism evidence="17 18">
    <name type="scientific">Lucilia cuprina</name>
    <name type="common">Green bottle fly</name>
    <name type="synonym">Australian sheep blowfly</name>
    <dbReference type="NCBI Taxonomy" id="7375"/>
    <lineage>
        <taxon>Eukaryota</taxon>
        <taxon>Metazoa</taxon>
        <taxon>Ecdysozoa</taxon>
        <taxon>Arthropoda</taxon>
        <taxon>Hexapoda</taxon>
        <taxon>Insecta</taxon>
        <taxon>Pterygota</taxon>
        <taxon>Neoptera</taxon>
        <taxon>Endopterygota</taxon>
        <taxon>Diptera</taxon>
        <taxon>Brachycera</taxon>
        <taxon>Muscomorpha</taxon>
        <taxon>Oestroidea</taxon>
        <taxon>Calliphoridae</taxon>
        <taxon>Luciliinae</taxon>
        <taxon>Lucilia</taxon>
    </lineage>
</organism>
<dbReference type="GO" id="GO:0006357">
    <property type="term" value="P:regulation of transcription by RNA polymerase II"/>
    <property type="evidence" value="ECO:0007669"/>
    <property type="project" value="TreeGrafter"/>
</dbReference>
<evidence type="ECO:0000256" key="13">
    <source>
        <dbReference type="PIRSR" id="PIRSR602717-51"/>
    </source>
</evidence>
<accession>A0A0L0BZE2</accession>
<comment type="caution">
    <text evidence="17">The sequence shown here is derived from an EMBL/GenBank/DDBJ whole genome shotgun (WGS) entry which is preliminary data.</text>
</comment>
<sequence>MNSSRSTSTSSSGSSTSSGSTSCTDSGSSSTDSESTTSSDAKPLNASRGNDNNKNKPQVTTRRKSSESKANQQKTTAEAEKTKLNTSNSSTVAKQPNKNITYSSDDDTPPAKKPLKRLSTTSTTQPSQRRRSSGGFALTASKLQKAQTENTTSGIEVANDTKPAKTNENEKDKSTILPIAVDPDVITKTNTTTPIKKAKQEPQTKAVSKNTNSVNDNTEQTTTKAKQIPNKRSNGPSQSIRAAAAATSRKKCSDESEYDSVSGSEDDSSSSSSETESSDNSSYNSKAEKGGGEGIGGKRRPKNRHTEIGAKNKNEFSDSDRGESPPKNTRNRKLTRSLSTRRNSKPLVKTSAGASQQDGGSDSDSEAINGTVGDMKRSLCKSPAKKSYIGLGATTLSKCTVKKEISNNGFPSMSRAPTPPQLEKRCPVDGCDSSGHLSGNLDRHFLPEACPIYHNMSVSECKERANERKLRAESISSKPSTASNHMDSQKSGQQSSTKLLQTNEQKEFYSKIKESRARFKPIAEVVNSDKVKLEKDCNDEDREPSLIGLVPDYDLQLFRDAQALASEKIEDEVKDLPIGKGIKYITMGKYKMKVWYQSPYPEDVSRLPQMYICEFCLRYQKSETGIKRHAHKCVWRHPPGDEIYRKGKLQVWQVDGKRHKQYCQHLCLLAKFFLDHKTLYYDVEPFLFYIMTLADVDGCHTVGYFSKDQNRYLNHLCYTFLPLKSTNFKKVPDINLLILRVDTGAFKIFLVSLILCKIIKKTCFTRYLLTRVERKIGSPEKPLSDLGLISYRSYWKDVLLEYLCNRTGNTLSIKDVSQEMAIYSYDIVSTLQALGMMKYWKGKHIVLKKQDVLDDYEERIKRRGTFPKIDEACLRWNPFVPQQNNDSP</sequence>
<feature type="compositionally biased region" description="Polar residues" evidence="15">
    <location>
        <begin position="141"/>
        <end position="154"/>
    </location>
</feature>
<evidence type="ECO:0000256" key="5">
    <source>
        <dbReference type="ARBA" id="ARBA00022723"/>
    </source>
</evidence>
<dbReference type="EMBL" id="JRES01001205">
    <property type="protein sequence ID" value="KNC24614.1"/>
    <property type="molecule type" value="Genomic_DNA"/>
</dbReference>
<keyword evidence="10" id="KW-0805">Transcription regulation</keyword>
<gene>
    <name evidence="17" type="ORF">FF38_09653</name>
</gene>
<proteinExistence type="inferred from homology"/>
<dbReference type="GO" id="GO:0010484">
    <property type="term" value="F:histone H3 acetyltransferase activity"/>
    <property type="evidence" value="ECO:0007669"/>
    <property type="project" value="TreeGrafter"/>
</dbReference>
<feature type="compositionally biased region" description="Polar residues" evidence="15">
    <location>
        <begin position="201"/>
        <end position="240"/>
    </location>
</feature>
<evidence type="ECO:0000256" key="12">
    <source>
        <dbReference type="ARBA" id="ARBA00023242"/>
    </source>
</evidence>
<dbReference type="InterPro" id="IPR040706">
    <property type="entry name" value="Zf-MYST"/>
</dbReference>
<dbReference type="EC" id="2.3.1.48" evidence="3 14"/>
<feature type="compositionally biased region" description="Polar residues" evidence="15">
    <location>
        <begin position="47"/>
        <end position="60"/>
    </location>
</feature>
<protein>
    <recommendedName>
        <fullName evidence="3 14">Histone acetyltransferase</fullName>
        <ecNumber evidence="3 14">2.3.1.48</ecNumber>
    </recommendedName>
</protein>
<comment type="subcellular location">
    <subcellularLocation>
        <location evidence="1 14">Nucleus</location>
    </subcellularLocation>
</comment>
<keyword evidence="5" id="KW-0479">Metal-binding</keyword>
<dbReference type="Gene3D" id="1.10.10.10">
    <property type="entry name" value="Winged helix-like DNA-binding domain superfamily/Winged helix DNA-binding domain"/>
    <property type="match status" value="1"/>
</dbReference>
<dbReference type="InterPro" id="IPR002717">
    <property type="entry name" value="HAT_MYST-type"/>
</dbReference>
<evidence type="ECO:0000256" key="8">
    <source>
        <dbReference type="ARBA" id="ARBA00022853"/>
    </source>
</evidence>
<dbReference type="PROSITE" id="PS51726">
    <property type="entry name" value="MYST_HAT"/>
    <property type="match status" value="1"/>
</dbReference>
<evidence type="ECO:0000256" key="2">
    <source>
        <dbReference type="ARBA" id="ARBA00010107"/>
    </source>
</evidence>
<comment type="catalytic activity">
    <reaction evidence="14">
        <text>L-lysyl-[protein] + acetyl-CoA = N(6)-acetyl-L-lysyl-[protein] + CoA + H(+)</text>
        <dbReference type="Rhea" id="RHEA:45948"/>
        <dbReference type="Rhea" id="RHEA-COMP:9752"/>
        <dbReference type="Rhea" id="RHEA-COMP:10731"/>
        <dbReference type="ChEBI" id="CHEBI:15378"/>
        <dbReference type="ChEBI" id="CHEBI:29969"/>
        <dbReference type="ChEBI" id="CHEBI:57287"/>
        <dbReference type="ChEBI" id="CHEBI:57288"/>
        <dbReference type="ChEBI" id="CHEBI:61930"/>
        <dbReference type="EC" id="2.3.1.48"/>
    </reaction>
</comment>
<dbReference type="GO" id="GO:0003712">
    <property type="term" value="F:transcription coregulator activity"/>
    <property type="evidence" value="ECO:0007669"/>
    <property type="project" value="TreeGrafter"/>
</dbReference>
<feature type="compositionally biased region" description="Low complexity" evidence="15">
    <location>
        <begin position="351"/>
        <end position="362"/>
    </location>
</feature>
<dbReference type="InterPro" id="IPR036060">
    <property type="entry name" value="Znf_C2H2C_sf"/>
</dbReference>
<keyword evidence="12 14" id="KW-0539">Nucleus</keyword>
<dbReference type="FunFam" id="1.10.10.10:FF:000092">
    <property type="entry name" value="Histone acetyltransferase"/>
    <property type="match status" value="1"/>
</dbReference>
<dbReference type="Proteomes" id="UP000037069">
    <property type="component" value="Unassembled WGS sequence"/>
</dbReference>
<dbReference type="InterPro" id="IPR036388">
    <property type="entry name" value="WH-like_DNA-bd_sf"/>
</dbReference>
<dbReference type="FunFam" id="3.30.60.60:FF:000003">
    <property type="entry name" value="Histone acetyltransferase"/>
    <property type="match status" value="1"/>
</dbReference>
<keyword evidence="8" id="KW-0156">Chromatin regulator</keyword>
<feature type="region of interest" description="Disordered" evidence="15">
    <location>
        <begin position="469"/>
        <end position="497"/>
    </location>
</feature>
<keyword evidence="6" id="KW-0863">Zinc-finger</keyword>
<reference evidence="17 18" key="1">
    <citation type="journal article" date="2015" name="Nat. Commun.">
        <title>Lucilia cuprina genome unlocks parasitic fly biology to underpin future interventions.</title>
        <authorList>
            <person name="Anstead C.A."/>
            <person name="Korhonen P.K."/>
            <person name="Young N.D."/>
            <person name="Hall R.S."/>
            <person name="Jex A.R."/>
            <person name="Murali S.C."/>
            <person name="Hughes D.S."/>
            <person name="Lee S.F."/>
            <person name="Perry T."/>
            <person name="Stroehlein A.J."/>
            <person name="Ansell B.R."/>
            <person name="Breugelmans B."/>
            <person name="Hofmann A."/>
            <person name="Qu J."/>
            <person name="Dugan S."/>
            <person name="Lee S.L."/>
            <person name="Chao H."/>
            <person name="Dinh H."/>
            <person name="Han Y."/>
            <person name="Doddapaneni H.V."/>
            <person name="Worley K.C."/>
            <person name="Muzny D.M."/>
            <person name="Ioannidis P."/>
            <person name="Waterhouse R.M."/>
            <person name="Zdobnov E.M."/>
            <person name="James P.J."/>
            <person name="Bagnall N.H."/>
            <person name="Kotze A.C."/>
            <person name="Gibbs R.A."/>
            <person name="Richards S."/>
            <person name="Batterham P."/>
            <person name="Gasser R.B."/>
        </authorList>
    </citation>
    <scope>NUCLEOTIDE SEQUENCE [LARGE SCALE GENOMIC DNA]</scope>
    <source>
        <strain evidence="17 18">LS</strain>
        <tissue evidence="17">Full body</tissue>
    </source>
</reference>
<evidence type="ECO:0000256" key="3">
    <source>
        <dbReference type="ARBA" id="ARBA00013184"/>
    </source>
</evidence>
<feature type="region of interest" description="Disordered" evidence="15">
    <location>
        <begin position="191"/>
        <end position="370"/>
    </location>
</feature>
<dbReference type="InterPro" id="IPR016181">
    <property type="entry name" value="Acyl_CoA_acyltransferase"/>
</dbReference>
<dbReference type="Gene3D" id="4.10.320.30">
    <property type="match status" value="1"/>
</dbReference>
<dbReference type="SUPFAM" id="SSF103637">
    <property type="entry name" value="CCHHC domain"/>
    <property type="match status" value="1"/>
</dbReference>
<evidence type="ECO:0000256" key="9">
    <source>
        <dbReference type="ARBA" id="ARBA00022990"/>
    </source>
</evidence>
<evidence type="ECO:0000256" key="14">
    <source>
        <dbReference type="RuleBase" id="RU361211"/>
    </source>
</evidence>
<dbReference type="GO" id="GO:0003682">
    <property type="term" value="F:chromatin binding"/>
    <property type="evidence" value="ECO:0007669"/>
    <property type="project" value="TreeGrafter"/>
</dbReference>
<evidence type="ECO:0000256" key="1">
    <source>
        <dbReference type="ARBA" id="ARBA00004123"/>
    </source>
</evidence>
<feature type="region of interest" description="Disordered" evidence="15">
    <location>
        <begin position="1"/>
        <end position="177"/>
    </location>
</feature>
<feature type="compositionally biased region" description="Low complexity" evidence="15">
    <location>
        <begin position="1"/>
        <end position="40"/>
    </location>
</feature>
<feature type="active site" description="Proton donor/acceptor" evidence="13">
    <location>
        <position position="780"/>
    </location>
</feature>
<dbReference type="PROSITE" id="PS51257">
    <property type="entry name" value="PROKAR_LIPOPROTEIN"/>
    <property type="match status" value="1"/>
</dbReference>
<evidence type="ECO:0000256" key="6">
    <source>
        <dbReference type="ARBA" id="ARBA00022771"/>
    </source>
</evidence>
<feature type="compositionally biased region" description="Basic and acidic residues" evidence="15">
    <location>
        <begin position="304"/>
        <end position="324"/>
    </location>
</feature>
<evidence type="ECO:0000256" key="11">
    <source>
        <dbReference type="ARBA" id="ARBA00023163"/>
    </source>
</evidence>
<dbReference type="PROSITE" id="PS51802">
    <property type="entry name" value="ZF_CCHHC"/>
    <property type="match status" value="1"/>
</dbReference>
<evidence type="ECO:0000256" key="15">
    <source>
        <dbReference type="SAM" id="MobiDB-lite"/>
    </source>
</evidence>
<feature type="compositionally biased region" description="Polar residues" evidence="15">
    <location>
        <begin position="474"/>
        <end position="497"/>
    </location>
</feature>
<keyword evidence="18" id="KW-1185">Reference proteome</keyword>
<feature type="compositionally biased region" description="Polar residues" evidence="15">
    <location>
        <begin position="84"/>
        <end position="103"/>
    </location>
</feature>